<dbReference type="Proteomes" id="UP000430345">
    <property type="component" value="Unassembled WGS sequence"/>
</dbReference>
<evidence type="ECO:0000313" key="2">
    <source>
        <dbReference type="Proteomes" id="UP000430345"/>
    </source>
</evidence>
<organism evidence="1 2">
    <name type="scientific">Clostridium tarantellae</name>
    <dbReference type="NCBI Taxonomy" id="39493"/>
    <lineage>
        <taxon>Bacteria</taxon>
        <taxon>Bacillati</taxon>
        <taxon>Bacillota</taxon>
        <taxon>Clostridia</taxon>
        <taxon>Eubacteriales</taxon>
        <taxon>Clostridiaceae</taxon>
        <taxon>Clostridium</taxon>
    </lineage>
</organism>
<comment type="caution">
    <text evidence="1">The sequence shown here is derived from an EMBL/GenBank/DDBJ whole genome shotgun (WGS) entry which is preliminary data.</text>
</comment>
<proteinExistence type="predicted"/>
<sequence length="103" mass="12160">MEKNLKELLDNYYLIPKNSISFEDKVYCSNDTFEELLNDFSVNEAYEEETDLKNMCIVPRKTGKKLSHKEVEQIKKDTRSYRVIAKDLNISICVISKIKNNKY</sequence>
<dbReference type="RefSeq" id="WP_152887836.1">
    <property type="nucleotide sequence ID" value="NZ_WHJC01000024.1"/>
</dbReference>
<protein>
    <submittedName>
        <fullName evidence="1">Uncharacterized protein</fullName>
    </submittedName>
</protein>
<evidence type="ECO:0000313" key="1">
    <source>
        <dbReference type="EMBL" id="MPQ42846.1"/>
    </source>
</evidence>
<gene>
    <name evidence="1" type="ORF">GBZ86_03640</name>
</gene>
<dbReference type="AlphaFoldDB" id="A0A6I1MH30"/>
<reference evidence="1 2" key="1">
    <citation type="submission" date="2019-10" db="EMBL/GenBank/DDBJ databases">
        <title>The Genome Sequence of Clostridium tarantellae Isolated from Fish Brain.</title>
        <authorList>
            <person name="Bano L."/>
            <person name="Kiel M."/>
            <person name="Sales G."/>
            <person name="Doxey A.C."/>
            <person name="Mansfield M.J."/>
            <person name="Schiavone M."/>
            <person name="Rossetto O."/>
            <person name="Pirazzini M."/>
            <person name="Dobrindt U."/>
            <person name="Montecucco C."/>
        </authorList>
    </citation>
    <scope>NUCLEOTIDE SEQUENCE [LARGE SCALE GENOMIC DNA]</scope>
    <source>
        <strain evidence="1 2">DSM 3997</strain>
    </source>
</reference>
<name>A0A6I1MH30_9CLOT</name>
<keyword evidence="2" id="KW-1185">Reference proteome</keyword>
<accession>A0A6I1MH30</accession>
<dbReference type="EMBL" id="WHJC01000024">
    <property type="protein sequence ID" value="MPQ42846.1"/>
    <property type="molecule type" value="Genomic_DNA"/>
</dbReference>